<comment type="caution">
    <text evidence="4">The sequence shown here is derived from an EMBL/GenBank/DDBJ whole genome shotgun (WGS) entry which is preliminary data.</text>
</comment>
<evidence type="ECO:0000313" key="4">
    <source>
        <dbReference type="EMBL" id="TFD77818.1"/>
    </source>
</evidence>
<dbReference type="EMBL" id="SOHQ01000030">
    <property type="protein sequence ID" value="TFD77818.1"/>
    <property type="molecule type" value="Genomic_DNA"/>
</dbReference>
<keyword evidence="1" id="KW-0805">Transcription regulation</keyword>
<dbReference type="InterPro" id="IPR050109">
    <property type="entry name" value="HTH-type_TetR-like_transc_reg"/>
</dbReference>
<dbReference type="PRINTS" id="PR00455">
    <property type="entry name" value="HTHTETR"/>
</dbReference>
<evidence type="ECO:0000256" key="1">
    <source>
        <dbReference type="ARBA" id="ARBA00023015"/>
    </source>
</evidence>
<dbReference type="GO" id="GO:0003700">
    <property type="term" value="F:DNA-binding transcription factor activity"/>
    <property type="evidence" value="ECO:0007669"/>
    <property type="project" value="TreeGrafter"/>
</dbReference>
<evidence type="ECO:0000313" key="5">
    <source>
        <dbReference type="Proteomes" id="UP000298218"/>
    </source>
</evidence>
<dbReference type="InterPro" id="IPR001647">
    <property type="entry name" value="HTH_TetR"/>
</dbReference>
<dbReference type="PANTHER" id="PTHR30055:SF234">
    <property type="entry name" value="HTH-TYPE TRANSCRIPTIONAL REGULATOR BETI"/>
    <property type="match status" value="1"/>
</dbReference>
<dbReference type="Proteomes" id="UP000298218">
    <property type="component" value="Unassembled WGS sequence"/>
</dbReference>
<reference evidence="4 5" key="1">
    <citation type="submission" date="2019-03" db="EMBL/GenBank/DDBJ databases">
        <title>Genomics of glacier-inhabiting Cryobacterium strains.</title>
        <authorList>
            <person name="Liu Q."/>
            <person name="Xin Y.-H."/>
        </authorList>
    </citation>
    <scope>NUCLEOTIDE SEQUENCE [LARGE SCALE GENOMIC DNA]</scope>
    <source>
        <strain evidence="4 5">CGMCC 1.4292</strain>
    </source>
</reference>
<gene>
    <name evidence="4" type="ORF">E3T53_10990</name>
</gene>
<dbReference type="InterPro" id="IPR009057">
    <property type="entry name" value="Homeodomain-like_sf"/>
</dbReference>
<protein>
    <submittedName>
        <fullName evidence="4">TetR/AcrR family transcriptional regulator</fullName>
    </submittedName>
</protein>
<name>A0A4Y8KPH7_9MICO</name>
<organism evidence="4 5">
    <name type="scientific">Cryobacterium psychrophilum</name>
    <dbReference type="NCBI Taxonomy" id="41988"/>
    <lineage>
        <taxon>Bacteria</taxon>
        <taxon>Bacillati</taxon>
        <taxon>Actinomycetota</taxon>
        <taxon>Actinomycetes</taxon>
        <taxon>Micrococcales</taxon>
        <taxon>Microbacteriaceae</taxon>
        <taxon>Cryobacterium</taxon>
    </lineage>
</organism>
<dbReference type="GO" id="GO:0000976">
    <property type="term" value="F:transcription cis-regulatory region binding"/>
    <property type="evidence" value="ECO:0007669"/>
    <property type="project" value="TreeGrafter"/>
</dbReference>
<dbReference type="Gene3D" id="1.10.357.10">
    <property type="entry name" value="Tetracycline Repressor, domain 2"/>
    <property type="match status" value="1"/>
</dbReference>
<keyword evidence="5" id="KW-1185">Reference proteome</keyword>
<proteinExistence type="predicted"/>
<keyword evidence="2" id="KW-0238">DNA-binding</keyword>
<evidence type="ECO:0000256" key="2">
    <source>
        <dbReference type="ARBA" id="ARBA00023125"/>
    </source>
</evidence>
<evidence type="ECO:0000256" key="3">
    <source>
        <dbReference type="ARBA" id="ARBA00023163"/>
    </source>
</evidence>
<dbReference type="SUPFAM" id="SSF46689">
    <property type="entry name" value="Homeodomain-like"/>
    <property type="match status" value="1"/>
</dbReference>
<dbReference type="OrthoDB" id="3539650at2"/>
<dbReference type="PROSITE" id="PS50977">
    <property type="entry name" value="HTH_TETR_2"/>
    <property type="match status" value="1"/>
</dbReference>
<dbReference type="Pfam" id="PF00440">
    <property type="entry name" value="TetR_N"/>
    <property type="match status" value="1"/>
</dbReference>
<dbReference type="PANTHER" id="PTHR30055">
    <property type="entry name" value="HTH-TYPE TRANSCRIPTIONAL REGULATOR RUTR"/>
    <property type="match status" value="1"/>
</dbReference>
<dbReference type="AlphaFoldDB" id="A0A4Y8KPH7"/>
<keyword evidence="3" id="KW-0804">Transcription</keyword>
<dbReference type="RefSeq" id="WP_134172149.1">
    <property type="nucleotide sequence ID" value="NZ_SODI01000001.1"/>
</dbReference>
<sequence>MSNKATRARSLSVEDRQEMLIDVVTPLLIEHGQALTTKQIATGAGIAEGTIFRAFGTKDELIQAAVDRQLDPEPFRDRLRGIDVTLPLEDKVRAIVVLMRDRFTTVFTIMTALGRFGPPHAHDPRHDFTDVLGQAVEADLDRLNFGAERAGQIIRMVALSTSIQQIRGGLTFSADEVTDVILYGIMGRRADGSMGAHHKDLAPVPVDAPASPLAAIPDLALK</sequence>
<accession>A0A4Y8KPH7</accession>